<evidence type="ECO:0000313" key="8">
    <source>
        <dbReference type="EMBL" id="MCM6762042.1"/>
    </source>
</evidence>
<evidence type="ECO:0000256" key="1">
    <source>
        <dbReference type="ARBA" id="ARBA00007401"/>
    </source>
</evidence>
<dbReference type="Proteomes" id="UP001155240">
    <property type="component" value="Unassembled WGS sequence"/>
</dbReference>
<dbReference type="SUPFAM" id="SSF49785">
    <property type="entry name" value="Galactose-binding domain-like"/>
    <property type="match status" value="1"/>
</dbReference>
<dbReference type="InterPro" id="IPR013783">
    <property type="entry name" value="Ig-like_fold"/>
</dbReference>
<dbReference type="InterPro" id="IPR008979">
    <property type="entry name" value="Galactose-bd-like_sf"/>
</dbReference>
<dbReference type="InterPro" id="IPR006101">
    <property type="entry name" value="Glyco_hydro_2"/>
</dbReference>
<gene>
    <name evidence="8" type="ORF">NB037_06370</name>
</gene>
<organism evidence="8 9">
    <name type="scientific">Rathayibacter rubneri</name>
    <dbReference type="NCBI Taxonomy" id="2950106"/>
    <lineage>
        <taxon>Bacteria</taxon>
        <taxon>Bacillati</taxon>
        <taxon>Actinomycetota</taxon>
        <taxon>Actinomycetes</taxon>
        <taxon>Micrococcales</taxon>
        <taxon>Microbacteriaceae</taxon>
        <taxon>Rathayibacter</taxon>
    </lineage>
</organism>
<protein>
    <submittedName>
        <fullName evidence="8">DUF4982 domain-containing protein</fullName>
    </submittedName>
</protein>
<dbReference type="InterPro" id="IPR051913">
    <property type="entry name" value="GH2_Domain-Containing"/>
</dbReference>
<evidence type="ECO:0000256" key="2">
    <source>
        <dbReference type="ARBA" id="ARBA00022801"/>
    </source>
</evidence>
<name>A0A9X2ISL2_9MICO</name>
<dbReference type="GO" id="GO:0005975">
    <property type="term" value="P:carbohydrate metabolic process"/>
    <property type="evidence" value="ECO:0007669"/>
    <property type="project" value="InterPro"/>
</dbReference>
<dbReference type="Pfam" id="PF18565">
    <property type="entry name" value="Glyco_hydro2_C5"/>
    <property type="match status" value="1"/>
</dbReference>
<dbReference type="Pfam" id="PF02836">
    <property type="entry name" value="Glyco_hydro_2_C"/>
    <property type="match status" value="1"/>
</dbReference>
<comment type="similarity">
    <text evidence="1">Belongs to the glycosyl hydrolase 2 family.</text>
</comment>
<evidence type="ECO:0000259" key="7">
    <source>
        <dbReference type="Pfam" id="PF18565"/>
    </source>
</evidence>
<dbReference type="PANTHER" id="PTHR42732">
    <property type="entry name" value="BETA-GALACTOSIDASE"/>
    <property type="match status" value="1"/>
</dbReference>
<sequence>MTTTLFTDGWTFHRSGDTTGAPVRLPHDAMIAEPRTETGGTGNHGGFFPGGTYLYRKTWSVPSDADALEYSLSFEGVYGAAIVSVNGTEIGRNNSPYRKFTLPLKDLTPDEQVLIEVSVDNSKTPNSRWYTGSGIYRPVWLTSVAVTRIASDGVRVHTRSIGATAPSAAVVDVHIAIQGDHVDLASVEVELEDDGRILARTSHPVEGASVDLELHVPSARPWSAEHPHLYTVRTRLIALDGGIEDERTVRTGLRTIEVDAQHGLRINGQRVLLRGTAVHHDNGPLGAATFDAAETRRARLLKDAGFNAIRSAHNPLSRAFLDACDEIGLYVMDELSDIWFRKKTPHDESPRFYEEWPDDVAAMIAEDRNRPCVILYSIGNEIAESATPAGVKTAQEIHRRFQQLDPTRPTTIAVNPLLAMMAAKAKDASEGGPPERSPATSTVANQLTAKMGRLMVLASMLPAADRATRDVFDVVDIAGYNYGYAGYKGARRRTPDRVILGTESMVGDLPAIWKRVTSIPGMIGDFSWTGWDYLGEVGLGYWSYGSDPGGIAKPHPGILAGCGVFDITGQPGAPVHLIQAVWGITDRPGIAVRPLDRTGQRPNKTPWLFTDAVSSWSWGDLTGRAEIEVYSAGDTVELQLNGRSLGRRRSGAKTGFLTKFSTPYEPGELTAIAYRNGAEIGRSTLRSAAAPQLTLRPESTQITGADDLCFAWIELADHDGTVDTVAEDRVRVTVTGPASLISLASAAPSTRESFVDDEHSTYRGRALAILRGTGEPGLITLSVASDQHGSATITVEALTDLPPEHAGTAVLGTKEQS</sequence>
<dbReference type="SUPFAM" id="SSF51445">
    <property type="entry name" value="(Trans)glycosidases"/>
    <property type="match status" value="1"/>
</dbReference>
<dbReference type="InterPro" id="IPR036156">
    <property type="entry name" value="Beta-gal/glucu_dom_sf"/>
</dbReference>
<keyword evidence="2" id="KW-0378">Hydrolase</keyword>
<evidence type="ECO:0000256" key="3">
    <source>
        <dbReference type="ARBA" id="ARBA00023295"/>
    </source>
</evidence>
<dbReference type="Pfam" id="PF16355">
    <property type="entry name" value="DUF4982"/>
    <property type="match status" value="1"/>
</dbReference>
<feature type="domain" description="Glycoside hydrolase family 2" evidence="7">
    <location>
        <begin position="693"/>
        <end position="794"/>
    </location>
</feature>
<dbReference type="Pfam" id="PF00703">
    <property type="entry name" value="Glyco_hydro_2"/>
    <property type="match status" value="1"/>
</dbReference>
<feature type="domain" description="Glycoside hydrolase family 2 catalytic" evidence="5">
    <location>
        <begin position="263"/>
        <end position="415"/>
    </location>
</feature>
<dbReference type="EMBL" id="JAMRYM010000017">
    <property type="protein sequence ID" value="MCM6762042.1"/>
    <property type="molecule type" value="Genomic_DNA"/>
</dbReference>
<dbReference type="Gene3D" id="3.20.20.80">
    <property type="entry name" value="Glycosidases"/>
    <property type="match status" value="1"/>
</dbReference>
<dbReference type="AlphaFoldDB" id="A0A9X2ISL2"/>
<accession>A0A9X2ISL2</accession>
<dbReference type="RefSeq" id="WP_251944461.1">
    <property type="nucleotide sequence ID" value="NZ_JAMRYM010000017.1"/>
</dbReference>
<dbReference type="PRINTS" id="PR00132">
    <property type="entry name" value="GLHYDRLASE2"/>
</dbReference>
<feature type="domain" description="DUF4982" evidence="6">
    <location>
        <begin position="626"/>
        <end position="680"/>
    </location>
</feature>
<dbReference type="InterPro" id="IPR017853">
    <property type="entry name" value="GH"/>
</dbReference>
<evidence type="ECO:0000259" key="4">
    <source>
        <dbReference type="Pfam" id="PF00703"/>
    </source>
</evidence>
<dbReference type="PANTHER" id="PTHR42732:SF1">
    <property type="entry name" value="BETA-MANNOSIDASE"/>
    <property type="match status" value="1"/>
</dbReference>
<dbReference type="GO" id="GO:0004553">
    <property type="term" value="F:hydrolase activity, hydrolyzing O-glycosyl compounds"/>
    <property type="evidence" value="ECO:0007669"/>
    <property type="project" value="InterPro"/>
</dbReference>
<comment type="caution">
    <text evidence="8">The sequence shown here is derived from an EMBL/GenBank/DDBJ whole genome shotgun (WGS) entry which is preliminary data.</text>
</comment>
<dbReference type="InterPro" id="IPR032311">
    <property type="entry name" value="DUF4982"/>
</dbReference>
<dbReference type="Gene3D" id="2.60.40.10">
    <property type="entry name" value="Immunoglobulins"/>
    <property type="match status" value="3"/>
</dbReference>
<dbReference type="InterPro" id="IPR040605">
    <property type="entry name" value="Glyco_hydro2_dom5"/>
</dbReference>
<evidence type="ECO:0000259" key="6">
    <source>
        <dbReference type="Pfam" id="PF16355"/>
    </source>
</evidence>
<evidence type="ECO:0000259" key="5">
    <source>
        <dbReference type="Pfam" id="PF02836"/>
    </source>
</evidence>
<dbReference type="SUPFAM" id="SSF49303">
    <property type="entry name" value="beta-Galactosidase/glucuronidase domain"/>
    <property type="match status" value="1"/>
</dbReference>
<keyword evidence="9" id="KW-1185">Reference proteome</keyword>
<reference evidence="8" key="1">
    <citation type="submission" date="2022-06" db="EMBL/GenBank/DDBJ databases">
        <title>Whole genome shotgun sequencing (WGS) of Rathayibacter sp. ZW T2_19, isolated from stored onions (Allium cepa).</title>
        <authorList>
            <person name="Stoll D.A."/>
            <person name="Huch M."/>
        </authorList>
    </citation>
    <scope>NUCLEOTIDE SEQUENCE</scope>
    <source>
        <strain evidence="8">ZW T2_19</strain>
    </source>
</reference>
<dbReference type="InterPro" id="IPR006103">
    <property type="entry name" value="Glyco_hydro_2_cat"/>
</dbReference>
<feature type="domain" description="Glycoside hydrolase family 2 immunoglobulin-like beta-sandwich" evidence="4">
    <location>
        <begin position="164"/>
        <end position="254"/>
    </location>
</feature>
<keyword evidence="3" id="KW-0326">Glycosidase</keyword>
<evidence type="ECO:0000313" key="9">
    <source>
        <dbReference type="Proteomes" id="UP001155240"/>
    </source>
</evidence>
<proteinExistence type="inferred from homology"/>
<dbReference type="InterPro" id="IPR006102">
    <property type="entry name" value="Ig-like_GH2"/>
</dbReference>
<dbReference type="Gene3D" id="2.60.120.260">
    <property type="entry name" value="Galactose-binding domain-like"/>
    <property type="match status" value="1"/>
</dbReference>